<dbReference type="AlphaFoldDB" id="A0A1M4XF51"/>
<reference evidence="2" key="1">
    <citation type="submission" date="2016-11" db="EMBL/GenBank/DDBJ databases">
        <authorList>
            <person name="Varghese N."/>
            <person name="Submissions S."/>
        </authorList>
    </citation>
    <scope>NUCLEOTIDE SEQUENCE [LARGE SCALE GENOMIC DNA]</scope>
    <source>
        <strain evidence="2">DSM 11792</strain>
    </source>
</reference>
<name>A0A1M4XF51_9FIRM</name>
<gene>
    <name evidence="1" type="ORF">SAMN02745218_01065</name>
</gene>
<evidence type="ECO:0000313" key="1">
    <source>
        <dbReference type="EMBL" id="SHE91832.1"/>
    </source>
</evidence>
<dbReference type="SUPFAM" id="SSF160945">
    <property type="entry name" value="PH0156-like"/>
    <property type="match status" value="1"/>
</dbReference>
<dbReference type="RefSeq" id="WP_073163774.1">
    <property type="nucleotide sequence ID" value="NZ_FQUW01000011.1"/>
</dbReference>
<evidence type="ECO:0000313" key="2">
    <source>
        <dbReference type="Proteomes" id="UP000184196"/>
    </source>
</evidence>
<sequence length="206" mass="22066">MSVRIEKSHVLVVEGKDEELFFAALIDNCKNELNLPDIQILPIGGKSRLPGNLKALVNSPGFTKVISLGIVRDADEDARAAFQSICSALGSAGLPVPPAPLVSAGSNPSVITVVLPGDNRPGMLEDVCLAAVQDEPALLCVKQYFECLQNMSLSLPRQISKAMLQVFLASRPEVGKRLGEAALAGYFSLSSDAFGQLREFLRRMSV</sequence>
<dbReference type="Pfam" id="PF11536">
    <property type="entry name" value="DUF3226"/>
    <property type="match status" value="1"/>
</dbReference>
<keyword evidence="2" id="KW-1185">Reference proteome</keyword>
<dbReference type="OrthoDB" id="1805494at2"/>
<dbReference type="Proteomes" id="UP000184196">
    <property type="component" value="Unassembled WGS sequence"/>
</dbReference>
<proteinExistence type="predicted"/>
<protein>
    <recommendedName>
        <fullName evidence="3">RloB-like protein</fullName>
    </recommendedName>
</protein>
<dbReference type="InterPro" id="IPR024508">
    <property type="entry name" value="DUF3226"/>
</dbReference>
<evidence type="ECO:0008006" key="3">
    <source>
        <dbReference type="Google" id="ProtNLM"/>
    </source>
</evidence>
<organism evidence="1 2">
    <name type="scientific">Desulfofundulus australicus DSM 11792</name>
    <dbReference type="NCBI Taxonomy" id="1121425"/>
    <lineage>
        <taxon>Bacteria</taxon>
        <taxon>Bacillati</taxon>
        <taxon>Bacillota</taxon>
        <taxon>Clostridia</taxon>
        <taxon>Eubacteriales</taxon>
        <taxon>Peptococcaceae</taxon>
        <taxon>Desulfofundulus</taxon>
    </lineage>
</organism>
<dbReference type="EMBL" id="FQUW01000011">
    <property type="protein sequence ID" value="SHE91832.1"/>
    <property type="molecule type" value="Genomic_DNA"/>
</dbReference>
<accession>A0A1M4XF51</accession>